<evidence type="ECO:0000313" key="1">
    <source>
        <dbReference type="EMBL" id="PBK84575.1"/>
    </source>
</evidence>
<accession>A0A2H3CNH6</accession>
<dbReference type="InParanoid" id="A0A2H3CNH6"/>
<dbReference type="OrthoDB" id="3251442at2759"/>
<protein>
    <submittedName>
        <fullName evidence="1">Uncharacterized protein</fullName>
    </submittedName>
</protein>
<sequence length="70" mass="8331">DKMRYWGEYEHDPQVIKDVMDSQHYCQLCSEYVHVNGERLGHKHFSDHHDITLGMSTDGFALFRRCKQTC</sequence>
<reference evidence="2" key="1">
    <citation type="journal article" date="2017" name="Nat. Ecol. Evol.">
        <title>Genome expansion and lineage-specific genetic innovations in the forest pathogenic fungi Armillaria.</title>
        <authorList>
            <person name="Sipos G."/>
            <person name="Prasanna A.N."/>
            <person name="Walter M.C."/>
            <person name="O'Connor E."/>
            <person name="Balint B."/>
            <person name="Krizsan K."/>
            <person name="Kiss B."/>
            <person name="Hess J."/>
            <person name="Varga T."/>
            <person name="Slot J."/>
            <person name="Riley R."/>
            <person name="Boka B."/>
            <person name="Rigling D."/>
            <person name="Barry K."/>
            <person name="Lee J."/>
            <person name="Mihaltcheva S."/>
            <person name="LaButti K."/>
            <person name="Lipzen A."/>
            <person name="Waldron R."/>
            <person name="Moloney N.M."/>
            <person name="Sperisen C."/>
            <person name="Kredics L."/>
            <person name="Vagvoelgyi C."/>
            <person name="Patrignani A."/>
            <person name="Fitzpatrick D."/>
            <person name="Nagy I."/>
            <person name="Doyle S."/>
            <person name="Anderson J.B."/>
            <person name="Grigoriev I.V."/>
            <person name="Gueldener U."/>
            <person name="Muensterkoetter M."/>
            <person name="Nagy L.G."/>
        </authorList>
    </citation>
    <scope>NUCLEOTIDE SEQUENCE [LARGE SCALE GENOMIC DNA]</scope>
    <source>
        <strain evidence="2">Ar21-2</strain>
    </source>
</reference>
<dbReference type="Proteomes" id="UP000217790">
    <property type="component" value="Unassembled WGS sequence"/>
</dbReference>
<gene>
    <name evidence="1" type="ORF">ARMGADRAFT_906107</name>
</gene>
<feature type="non-terminal residue" evidence="1">
    <location>
        <position position="1"/>
    </location>
</feature>
<organism evidence="1 2">
    <name type="scientific">Armillaria gallica</name>
    <name type="common">Bulbous honey fungus</name>
    <name type="synonym">Armillaria bulbosa</name>
    <dbReference type="NCBI Taxonomy" id="47427"/>
    <lineage>
        <taxon>Eukaryota</taxon>
        <taxon>Fungi</taxon>
        <taxon>Dikarya</taxon>
        <taxon>Basidiomycota</taxon>
        <taxon>Agaricomycotina</taxon>
        <taxon>Agaricomycetes</taxon>
        <taxon>Agaricomycetidae</taxon>
        <taxon>Agaricales</taxon>
        <taxon>Marasmiineae</taxon>
        <taxon>Physalacriaceae</taxon>
        <taxon>Armillaria</taxon>
    </lineage>
</organism>
<dbReference type="STRING" id="47427.A0A2H3CNH6"/>
<proteinExistence type="predicted"/>
<keyword evidence="2" id="KW-1185">Reference proteome</keyword>
<name>A0A2H3CNH6_ARMGA</name>
<dbReference type="AlphaFoldDB" id="A0A2H3CNH6"/>
<evidence type="ECO:0000313" key="2">
    <source>
        <dbReference type="Proteomes" id="UP000217790"/>
    </source>
</evidence>
<feature type="non-terminal residue" evidence="1">
    <location>
        <position position="70"/>
    </location>
</feature>
<dbReference type="EMBL" id="KZ293697">
    <property type="protein sequence ID" value="PBK84575.1"/>
    <property type="molecule type" value="Genomic_DNA"/>
</dbReference>